<dbReference type="EMBL" id="BARS01022197">
    <property type="protein sequence ID" value="GAG12180.1"/>
    <property type="molecule type" value="Genomic_DNA"/>
</dbReference>
<dbReference type="Gene3D" id="3.20.20.140">
    <property type="entry name" value="Metal-dependent hydrolases"/>
    <property type="match status" value="1"/>
</dbReference>
<comment type="caution">
    <text evidence="1">The sequence shown here is derived from an EMBL/GenBank/DDBJ whole genome shotgun (WGS) entry which is preliminary data.</text>
</comment>
<dbReference type="AlphaFoldDB" id="X0V230"/>
<feature type="non-terminal residue" evidence="1">
    <location>
        <position position="36"/>
    </location>
</feature>
<dbReference type="SUPFAM" id="SSF89550">
    <property type="entry name" value="PHP domain-like"/>
    <property type="match status" value="1"/>
</dbReference>
<dbReference type="InterPro" id="IPR016195">
    <property type="entry name" value="Pol/histidinol_Pase-like"/>
</dbReference>
<protein>
    <recommendedName>
        <fullName evidence="2">PHP domain-containing protein</fullName>
    </recommendedName>
</protein>
<name>X0V230_9ZZZZ</name>
<gene>
    <name evidence="1" type="ORF">S01H1_35517</name>
</gene>
<accession>X0V230</accession>
<reference evidence="1" key="1">
    <citation type="journal article" date="2014" name="Front. Microbiol.">
        <title>High frequency of phylogenetically diverse reductive dehalogenase-homologous genes in deep subseafloor sedimentary metagenomes.</title>
        <authorList>
            <person name="Kawai M."/>
            <person name="Futagami T."/>
            <person name="Toyoda A."/>
            <person name="Takaki Y."/>
            <person name="Nishi S."/>
            <person name="Hori S."/>
            <person name="Arai W."/>
            <person name="Tsubouchi T."/>
            <person name="Morono Y."/>
            <person name="Uchiyama I."/>
            <person name="Ito T."/>
            <person name="Fujiyama A."/>
            <person name="Inagaki F."/>
            <person name="Takami H."/>
        </authorList>
    </citation>
    <scope>NUCLEOTIDE SEQUENCE</scope>
    <source>
        <strain evidence="1">Expedition CK06-06</strain>
    </source>
</reference>
<evidence type="ECO:0008006" key="2">
    <source>
        <dbReference type="Google" id="ProtNLM"/>
    </source>
</evidence>
<organism evidence="1">
    <name type="scientific">marine sediment metagenome</name>
    <dbReference type="NCBI Taxonomy" id="412755"/>
    <lineage>
        <taxon>unclassified sequences</taxon>
        <taxon>metagenomes</taxon>
        <taxon>ecological metagenomes</taxon>
    </lineage>
</organism>
<proteinExistence type="predicted"/>
<sequence length="36" mass="4100">MLKADLHTHTYFSPDSLTSPEKYVQTCLERSINCVA</sequence>
<evidence type="ECO:0000313" key="1">
    <source>
        <dbReference type="EMBL" id="GAG12180.1"/>
    </source>
</evidence>